<feature type="transmembrane region" description="Helical" evidence="1">
    <location>
        <begin position="75"/>
        <end position="95"/>
    </location>
</feature>
<sequence length="371" mass="41695">MISTLLYKYLNNEASEEEVLEVFKWIESSENNKKEFFALKKACLLTDNIALSNTSLHNDFIVLQRKIRRKQYQRLFLRYAAIFLLFFTLGKSVVWEDNAIAKPTNEVVLELETGEITAVSGNESKNVTNKAGNAIAVQQKDEIVYPKSTTTAAVSYHTLKVPYGKTFKVILSDGTSVHLNAGTSLRYPQQFDVKGKRTVFLTGEAFFDVTKDKSRPFIVTTNSVSVAVLGTKFNVSAYPDESSMQTVLTEGSVQLIQNGNANNSTMMSVGQLVNWDLVTNTHQSRSVDVSVYTAWMNGELILKESSFVSICKTIERTFDVRIINSNNNLDKQKFTGTIKLKDAKPQDILNLLQLDTPFKYTVNNRTITITN</sequence>
<dbReference type="Pfam" id="PF16344">
    <property type="entry name" value="FecR_C"/>
    <property type="match status" value="1"/>
</dbReference>
<evidence type="ECO:0000259" key="2">
    <source>
        <dbReference type="Pfam" id="PF04773"/>
    </source>
</evidence>
<dbReference type="InterPro" id="IPR006860">
    <property type="entry name" value="FecR"/>
</dbReference>
<comment type="caution">
    <text evidence="4">The sequence shown here is derived from an EMBL/GenBank/DDBJ whole genome shotgun (WGS) entry which is preliminary data.</text>
</comment>
<keyword evidence="5" id="KW-1185">Reference proteome</keyword>
<dbReference type="InterPro" id="IPR032508">
    <property type="entry name" value="FecR_C"/>
</dbReference>
<dbReference type="PANTHER" id="PTHR30273">
    <property type="entry name" value="PERIPLASMIC SIGNAL SENSOR AND SIGMA FACTOR ACTIVATOR FECR-RELATED"/>
    <property type="match status" value="1"/>
</dbReference>
<dbReference type="PIRSF" id="PIRSF018266">
    <property type="entry name" value="FecR"/>
    <property type="match status" value="1"/>
</dbReference>
<dbReference type="Proteomes" id="UP000621670">
    <property type="component" value="Unassembled WGS sequence"/>
</dbReference>
<proteinExistence type="predicted"/>
<keyword evidence="1" id="KW-1133">Transmembrane helix</keyword>
<evidence type="ECO:0000259" key="3">
    <source>
        <dbReference type="Pfam" id="PF16344"/>
    </source>
</evidence>
<dbReference type="InterPro" id="IPR012373">
    <property type="entry name" value="Ferrdict_sens_TM"/>
</dbReference>
<feature type="domain" description="Protein FecR C-terminal" evidence="3">
    <location>
        <begin position="300"/>
        <end position="369"/>
    </location>
</feature>
<evidence type="ECO:0000313" key="4">
    <source>
        <dbReference type="EMBL" id="MBC5864495.1"/>
    </source>
</evidence>
<reference evidence="4 5" key="1">
    <citation type="submission" date="2020-08" db="EMBL/GenBank/DDBJ databases">
        <title>Description of novel Flavobacterium F-400 isolate.</title>
        <authorList>
            <person name="Saticioglu I."/>
            <person name="Duman M."/>
            <person name="Altun S."/>
        </authorList>
    </citation>
    <scope>NUCLEOTIDE SEQUENCE [LARGE SCALE GENOMIC DNA]</scope>
    <source>
        <strain evidence="4 5">F-400</strain>
    </source>
</reference>
<evidence type="ECO:0000313" key="5">
    <source>
        <dbReference type="Proteomes" id="UP000621670"/>
    </source>
</evidence>
<dbReference type="RefSeq" id="WP_166138725.1">
    <property type="nucleotide sequence ID" value="NZ_JAAOBY010000009.1"/>
</dbReference>
<feature type="domain" description="FecR protein" evidence="2">
    <location>
        <begin position="160"/>
        <end position="254"/>
    </location>
</feature>
<accession>A0ABR7JJ17</accession>
<dbReference type="PANTHER" id="PTHR30273:SF2">
    <property type="entry name" value="PROTEIN FECR"/>
    <property type="match status" value="1"/>
</dbReference>
<gene>
    <name evidence="4" type="ORF">H8R26_13780</name>
</gene>
<keyword evidence="1" id="KW-0812">Transmembrane</keyword>
<dbReference type="Gene3D" id="3.55.50.30">
    <property type="match status" value="1"/>
</dbReference>
<protein>
    <submittedName>
        <fullName evidence="4">FecR domain-containing protein</fullName>
    </submittedName>
</protein>
<name>A0ABR7JJ17_9FLAO</name>
<keyword evidence="1" id="KW-0472">Membrane</keyword>
<dbReference type="Pfam" id="PF04773">
    <property type="entry name" value="FecR"/>
    <property type="match status" value="1"/>
</dbReference>
<organism evidence="4 5">
    <name type="scientific">Flavobacterium turcicum</name>
    <dbReference type="NCBI Taxonomy" id="2764718"/>
    <lineage>
        <taxon>Bacteria</taxon>
        <taxon>Pseudomonadati</taxon>
        <taxon>Bacteroidota</taxon>
        <taxon>Flavobacteriia</taxon>
        <taxon>Flavobacteriales</taxon>
        <taxon>Flavobacteriaceae</taxon>
        <taxon>Flavobacterium</taxon>
    </lineage>
</organism>
<dbReference type="EMBL" id="JACRUM010000009">
    <property type="protein sequence ID" value="MBC5864495.1"/>
    <property type="molecule type" value="Genomic_DNA"/>
</dbReference>
<dbReference type="Gene3D" id="2.60.120.1440">
    <property type="match status" value="1"/>
</dbReference>
<evidence type="ECO:0000256" key="1">
    <source>
        <dbReference type="SAM" id="Phobius"/>
    </source>
</evidence>